<dbReference type="OrthoDB" id="9772882at2"/>
<dbReference type="InterPro" id="IPR036259">
    <property type="entry name" value="MFS_trans_sf"/>
</dbReference>
<dbReference type="RefSeq" id="WP_096461416.1">
    <property type="nucleotide sequence ID" value="NZ_AP014936.1"/>
</dbReference>
<feature type="domain" description="Major facilitator superfamily (MFS) profile" evidence="5">
    <location>
        <begin position="226"/>
        <end position="470"/>
    </location>
</feature>
<gene>
    <name evidence="6" type="ORF">SVA_2404</name>
</gene>
<feature type="transmembrane region" description="Helical" evidence="4">
    <location>
        <begin position="80"/>
        <end position="101"/>
    </location>
</feature>
<keyword evidence="7" id="KW-1185">Reference proteome</keyword>
<feature type="transmembrane region" description="Helical" evidence="4">
    <location>
        <begin position="318"/>
        <end position="342"/>
    </location>
</feature>
<reference evidence="6 7" key="1">
    <citation type="submission" date="2015-08" db="EMBL/GenBank/DDBJ databases">
        <title>Complete genome sequence of Sulfurifustis variabilis.</title>
        <authorList>
            <person name="Miura A."/>
            <person name="Kojima H."/>
            <person name="Fukui M."/>
        </authorList>
    </citation>
    <scope>NUCLEOTIDE SEQUENCE [LARGE SCALE GENOMIC DNA]</scope>
    <source>
        <strain evidence="7">skN76</strain>
    </source>
</reference>
<feature type="transmembrane region" description="Helical" evidence="4">
    <location>
        <begin position="294"/>
        <end position="312"/>
    </location>
</feature>
<feature type="transmembrane region" description="Helical" evidence="4">
    <location>
        <begin position="107"/>
        <end position="132"/>
    </location>
</feature>
<dbReference type="AlphaFoldDB" id="A0A1B4V5X0"/>
<proteinExistence type="predicted"/>
<evidence type="ECO:0000256" key="3">
    <source>
        <dbReference type="ARBA" id="ARBA00023136"/>
    </source>
</evidence>
<name>A0A1B4V5X0_9GAMM</name>
<sequence length="470" mass="51613">MTRRYSTDPRTERSLRHAVRDGAAYSVMAGAGETYFSAYALFLGASAAQVSLLAAVPPLFGALAQVLAAWLSLRLGRRRTVILTGALMHALTWFPLVWLPYFFPAHAVPVMITCLIFYHGWIGLGTPLWGSLIGDLVPAQRRGRFFAARTRLMSVANLVALVAAGLVLHLFELREDTRLGFILIFTLAAVARLFSLHELWRMHEPDQAPGSFSLPPLSHLVPRLMASRFLHFSLFTASFSFAVAVAAPFFTVYMLKDLEFSYLQFMLSTAATVLTQALTLRTWGRFSDVFGNRLVLLVAGALVPLLPALWLVSDSFGYILLVQALGGLAWAGFGLAAGNYLYDLVPPERRTAYWAGHNVLNSAGAFGGAVLGGYLSARMPHAVYVLGAKLHWSSGLWAVLLVSAMLRGLVAASFLPRLREVRPVPHLDARAAAFRLIRFAPLGGLVLDLLGWGRARRRPPRLARPDTEKF</sequence>
<feature type="transmembrane region" description="Helical" evidence="4">
    <location>
        <begin position="23"/>
        <end position="44"/>
    </location>
</feature>
<dbReference type="Gene3D" id="1.20.1250.20">
    <property type="entry name" value="MFS general substrate transporter like domains"/>
    <property type="match status" value="2"/>
</dbReference>
<evidence type="ECO:0000313" key="6">
    <source>
        <dbReference type="EMBL" id="BAU48953.1"/>
    </source>
</evidence>
<dbReference type="PANTHER" id="PTHR23526">
    <property type="entry name" value="INTEGRAL MEMBRANE TRANSPORT PROTEIN-RELATED"/>
    <property type="match status" value="1"/>
</dbReference>
<evidence type="ECO:0000256" key="4">
    <source>
        <dbReference type="SAM" id="Phobius"/>
    </source>
</evidence>
<evidence type="ECO:0000313" key="7">
    <source>
        <dbReference type="Proteomes" id="UP000218899"/>
    </source>
</evidence>
<feature type="transmembrane region" description="Helical" evidence="4">
    <location>
        <begin position="436"/>
        <end position="455"/>
    </location>
</feature>
<feature type="transmembrane region" description="Helical" evidence="4">
    <location>
        <begin position="152"/>
        <end position="171"/>
    </location>
</feature>
<dbReference type="EMBL" id="AP014936">
    <property type="protein sequence ID" value="BAU48953.1"/>
    <property type="molecule type" value="Genomic_DNA"/>
</dbReference>
<keyword evidence="1 4" id="KW-0812">Transmembrane</keyword>
<feature type="transmembrane region" description="Helical" evidence="4">
    <location>
        <begin position="395"/>
        <end position="415"/>
    </location>
</feature>
<dbReference type="SUPFAM" id="SSF103473">
    <property type="entry name" value="MFS general substrate transporter"/>
    <property type="match status" value="1"/>
</dbReference>
<dbReference type="InterPro" id="IPR052528">
    <property type="entry name" value="Sugar_transport-like"/>
</dbReference>
<accession>A0A1B4V5X0</accession>
<evidence type="ECO:0000259" key="5">
    <source>
        <dbReference type="PROSITE" id="PS50850"/>
    </source>
</evidence>
<dbReference type="GO" id="GO:0022857">
    <property type="term" value="F:transmembrane transporter activity"/>
    <property type="evidence" value="ECO:0007669"/>
    <property type="project" value="InterPro"/>
</dbReference>
<feature type="transmembrane region" description="Helical" evidence="4">
    <location>
        <begin position="262"/>
        <end position="282"/>
    </location>
</feature>
<protein>
    <submittedName>
        <fullName evidence="6">MFS transporter</fullName>
    </submittedName>
</protein>
<evidence type="ECO:0000256" key="2">
    <source>
        <dbReference type="ARBA" id="ARBA00022989"/>
    </source>
</evidence>
<dbReference type="Pfam" id="PF07690">
    <property type="entry name" value="MFS_1"/>
    <property type="match status" value="1"/>
</dbReference>
<keyword evidence="2 4" id="KW-1133">Transmembrane helix</keyword>
<dbReference type="KEGG" id="sva:SVA_2404"/>
<feature type="transmembrane region" description="Helical" evidence="4">
    <location>
        <begin position="354"/>
        <end position="375"/>
    </location>
</feature>
<dbReference type="PANTHER" id="PTHR23526:SF2">
    <property type="entry name" value="MAJOR FACILITATOR SUPERFAMILY (MFS) PROFILE DOMAIN-CONTAINING PROTEIN"/>
    <property type="match status" value="1"/>
</dbReference>
<dbReference type="InterPro" id="IPR011701">
    <property type="entry name" value="MFS"/>
</dbReference>
<feature type="transmembrane region" description="Helical" evidence="4">
    <location>
        <begin position="50"/>
        <end position="73"/>
    </location>
</feature>
<organism evidence="6 7">
    <name type="scientific">Sulfurifustis variabilis</name>
    <dbReference type="NCBI Taxonomy" id="1675686"/>
    <lineage>
        <taxon>Bacteria</taxon>
        <taxon>Pseudomonadati</taxon>
        <taxon>Pseudomonadota</taxon>
        <taxon>Gammaproteobacteria</taxon>
        <taxon>Acidiferrobacterales</taxon>
        <taxon>Acidiferrobacteraceae</taxon>
        <taxon>Sulfurifustis</taxon>
    </lineage>
</organism>
<feature type="transmembrane region" description="Helical" evidence="4">
    <location>
        <begin position="229"/>
        <end position="250"/>
    </location>
</feature>
<dbReference type="PROSITE" id="PS50850">
    <property type="entry name" value="MFS"/>
    <property type="match status" value="1"/>
</dbReference>
<dbReference type="InterPro" id="IPR020846">
    <property type="entry name" value="MFS_dom"/>
</dbReference>
<evidence type="ECO:0000256" key="1">
    <source>
        <dbReference type="ARBA" id="ARBA00022692"/>
    </source>
</evidence>
<feature type="transmembrane region" description="Helical" evidence="4">
    <location>
        <begin position="177"/>
        <end position="194"/>
    </location>
</feature>
<keyword evidence="3 4" id="KW-0472">Membrane</keyword>
<dbReference type="Proteomes" id="UP000218899">
    <property type="component" value="Chromosome"/>
</dbReference>